<proteinExistence type="predicted"/>
<accession>A0A4R5CVC3</accession>
<organism evidence="3 4">
    <name type="scientific">Flavobacterium hiemivividum</name>
    <dbReference type="NCBI Taxonomy" id="2541734"/>
    <lineage>
        <taxon>Bacteria</taxon>
        <taxon>Pseudomonadati</taxon>
        <taxon>Bacteroidota</taxon>
        <taxon>Flavobacteriia</taxon>
        <taxon>Flavobacteriales</taxon>
        <taxon>Flavobacteriaceae</taxon>
        <taxon>Flavobacterium</taxon>
    </lineage>
</organism>
<name>A0A4R5CVC3_9FLAO</name>
<dbReference type="PANTHER" id="PTHR12526:SF622">
    <property type="entry name" value="GLYCOSYLTRANSFERASE (GROUP I)"/>
    <property type="match status" value="1"/>
</dbReference>
<feature type="domain" description="Glycosyl transferase family 1" evidence="1">
    <location>
        <begin position="164"/>
        <end position="321"/>
    </location>
</feature>
<dbReference type="InterPro" id="IPR001296">
    <property type="entry name" value="Glyco_trans_1"/>
</dbReference>
<dbReference type="Pfam" id="PF00534">
    <property type="entry name" value="Glycos_transf_1"/>
    <property type="match status" value="1"/>
</dbReference>
<protein>
    <submittedName>
        <fullName evidence="3">Glycosyltransferase</fullName>
    </submittedName>
</protein>
<dbReference type="Gene3D" id="3.40.50.2000">
    <property type="entry name" value="Glycogen Phosphorylase B"/>
    <property type="match status" value="2"/>
</dbReference>
<keyword evidence="3" id="KW-0808">Transferase</keyword>
<gene>
    <name evidence="3" type="ORF">E0F98_08430</name>
</gene>
<dbReference type="Proteomes" id="UP000294597">
    <property type="component" value="Unassembled WGS sequence"/>
</dbReference>
<dbReference type="SUPFAM" id="SSF53756">
    <property type="entry name" value="UDP-Glycosyltransferase/glycogen phosphorylase"/>
    <property type="match status" value="1"/>
</dbReference>
<dbReference type="AlphaFoldDB" id="A0A4R5CVC3"/>
<dbReference type="PANTHER" id="PTHR12526">
    <property type="entry name" value="GLYCOSYLTRANSFERASE"/>
    <property type="match status" value="1"/>
</dbReference>
<sequence length="355" mass="40441">MKKRKILFLGESYRADAITWQNGLKEFGDFEIISWELKTPSDTFFNRIARLVEFSFALHEIKKLIQLHQPDMVIAERTTSYGFLAALSGVKPLAIAQQGKTDLWPEGSILLPFKKIIQKYAFKKATLIHAWGPVMTISMAAAKVDRSKIMVLPKGIDLVKFNNRNTANPDKICAIVSRSLMPEYRHDVILRAFGMLNEKGIDFTLTIVGDGKQLNNLKDLVKILNIEKKVIFTGRIANTKLPILLQESNFYISMPVTEGVSASLFEAMACNCYPIVSNIAGNQSWIKHRKNGQLITVDDSNMLAEEILWAFENSNYRTKTVLKNRQFIEEHADYKINMKIIANKYHELINNVEVK</sequence>
<dbReference type="RefSeq" id="WP_132110403.1">
    <property type="nucleotide sequence ID" value="NZ_SMFO01000004.1"/>
</dbReference>
<keyword evidence="4" id="KW-1185">Reference proteome</keyword>
<dbReference type="GO" id="GO:0016757">
    <property type="term" value="F:glycosyltransferase activity"/>
    <property type="evidence" value="ECO:0007669"/>
    <property type="project" value="InterPro"/>
</dbReference>
<evidence type="ECO:0000259" key="1">
    <source>
        <dbReference type="Pfam" id="PF00534"/>
    </source>
</evidence>
<evidence type="ECO:0000313" key="4">
    <source>
        <dbReference type="Proteomes" id="UP000294597"/>
    </source>
</evidence>
<reference evidence="3 4" key="1">
    <citation type="submission" date="2019-03" db="EMBL/GenBank/DDBJ databases">
        <title>Flavobacterium TSA-D2 sp. nov., isolated from arctic soil.</title>
        <authorList>
            <person name="Chaudhary D.K."/>
        </authorList>
    </citation>
    <scope>NUCLEOTIDE SEQUENCE [LARGE SCALE GENOMIC DNA]</scope>
    <source>
        <strain evidence="3 4">TSA-D2</strain>
    </source>
</reference>
<dbReference type="InterPro" id="IPR028098">
    <property type="entry name" value="Glyco_trans_4-like_N"/>
</dbReference>
<comment type="caution">
    <text evidence="3">The sequence shown here is derived from an EMBL/GenBank/DDBJ whole genome shotgun (WGS) entry which is preliminary data.</text>
</comment>
<dbReference type="CDD" id="cd03801">
    <property type="entry name" value="GT4_PimA-like"/>
    <property type="match status" value="1"/>
</dbReference>
<dbReference type="Pfam" id="PF13477">
    <property type="entry name" value="Glyco_trans_4_2"/>
    <property type="match status" value="1"/>
</dbReference>
<evidence type="ECO:0000313" key="3">
    <source>
        <dbReference type="EMBL" id="TDE04662.1"/>
    </source>
</evidence>
<dbReference type="EMBL" id="SMFO01000004">
    <property type="protein sequence ID" value="TDE04662.1"/>
    <property type="molecule type" value="Genomic_DNA"/>
</dbReference>
<feature type="domain" description="Glycosyltransferase subfamily 4-like N-terminal" evidence="2">
    <location>
        <begin position="53"/>
        <end position="128"/>
    </location>
</feature>
<evidence type="ECO:0000259" key="2">
    <source>
        <dbReference type="Pfam" id="PF13477"/>
    </source>
</evidence>